<dbReference type="RefSeq" id="XP_012197014.1">
    <property type="nucleotide sequence ID" value="XM_012341624.1"/>
</dbReference>
<dbReference type="AlphaFoldDB" id="A0A067CPX7"/>
<evidence type="ECO:0000313" key="3">
    <source>
        <dbReference type="Proteomes" id="UP000030745"/>
    </source>
</evidence>
<evidence type="ECO:0000256" key="1">
    <source>
        <dbReference type="SAM" id="MobiDB-lite"/>
    </source>
</evidence>
<dbReference type="OMA" id="HEYKPAF"/>
<name>A0A067CPX7_SAPPC</name>
<dbReference type="VEuPathDB" id="FungiDB:SPRG_03043"/>
<sequence length="104" mass="11185">MLRAFYAQGLSDRPHKLKDDPEPMRATRADSFESSIATYPSSANVLLHADAIHEYKPAFPFQVDVLASALAEGVDAARPPPALSRGKSAARLTTTPSFSPGIFV</sequence>
<reference evidence="2 3" key="1">
    <citation type="journal article" date="2013" name="PLoS Genet.">
        <title>Distinctive expansion of potential virulence genes in the genome of the oomycete fish pathogen Saprolegnia parasitica.</title>
        <authorList>
            <person name="Jiang R.H."/>
            <person name="de Bruijn I."/>
            <person name="Haas B.J."/>
            <person name="Belmonte R."/>
            <person name="Lobach L."/>
            <person name="Christie J."/>
            <person name="van den Ackerveken G."/>
            <person name="Bottin A."/>
            <person name="Bulone V."/>
            <person name="Diaz-Moreno S.M."/>
            <person name="Dumas B."/>
            <person name="Fan L."/>
            <person name="Gaulin E."/>
            <person name="Govers F."/>
            <person name="Grenville-Briggs L.J."/>
            <person name="Horner N.R."/>
            <person name="Levin J.Z."/>
            <person name="Mammella M."/>
            <person name="Meijer H.J."/>
            <person name="Morris P."/>
            <person name="Nusbaum C."/>
            <person name="Oome S."/>
            <person name="Phillips A.J."/>
            <person name="van Rooyen D."/>
            <person name="Rzeszutek E."/>
            <person name="Saraiva M."/>
            <person name="Secombes C.J."/>
            <person name="Seidl M.F."/>
            <person name="Snel B."/>
            <person name="Stassen J.H."/>
            <person name="Sykes S."/>
            <person name="Tripathy S."/>
            <person name="van den Berg H."/>
            <person name="Vega-Arreguin J.C."/>
            <person name="Wawra S."/>
            <person name="Young S.K."/>
            <person name="Zeng Q."/>
            <person name="Dieguez-Uribeondo J."/>
            <person name="Russ C."/>
            <person name="Tyler B.M."/>
            <person name="van West P."/>
        </authorList>
    </citation>
    <scope>NUCLEOTIDE SEQUENCE [LARGE SCALE GENOMIC DNA]</scope>
    <source>
        <strain evidence="2 3">CBS 223.65</strain>
    </source>
</reference>
<evidence type="ECO:0000313" key="2">
    <source>
        <dbReference type="EMBL" id="KDO32568.1"/>
    </source>
</evidence>
<feature type="region of interest" description="Disordered" evidence="1">
    <location>
        <begin position="1"/>
        <end position="24"/>
    </location>
</feature>
<proteinExistence type="predicted"/>
<gene>
    <name evidence="2" type="ORF">SPRG_03043</name>
</gene>
<dbReference type="GeneID" id="24125576"/>
<keyword evidence="3" id="KW-1185">Reference proteome</keyword>
<dbReference type="OrthoDB" id="74649at2759"/>
<dbReference type="Proteomes" id="UP000030745">
    <property type="component" value="Unassembled WGS sequence"/>
</dbReference>
<dbReference type="KEGG" id="spar:SPRG_03043"/>
<protein>
    <submittedName>
        <fullName evidence="2">Uncharacterized protein</fullName>
    </submittedName>
</protein>
<organism evidence="2 3">
    <name type="scientific">Saprolegnia parasitica (strain CBS 223.65)</name>
    <dbReference type="NCBI Taxonomy" id="695850"/>
    <lineage>
        <taxon>Eukaryota</taxon>
        <taxon>Sar</taxon>
        <taxon>Stramenopiles</taxon>
        <taxon>Oomycota</taxon>
        <taxon>Saprolegniomycetes</taxon>
        <taxon>Saprolegniales</taxon>
        <taxon>Saprolegniaceae</taxon>
        <taxon>Saprolegnia</taxon>
    </lineage>
</organism>
<feature type="compositionally biased region" description="Basic and acidic residues" evidence="1">
    <location>
        <begin position="12"/>
        <end position="24"/>
    </location>
</feature>
<dbReference type="EMBL" id="KK583195">
    <property type="protein sequence ID" value="KDO32568.1"/>
    <property type="molecule type" value="Genomic_DNA"/>
</dbReference>
<accession>A0A067CPX7</accession>